<evidence type="ECO:0000256" key="1">
    <source>
        <dbReference type="SAM" id="MobiDB-lite"/>
    </source>
</evidence>
<name>A0ABY6Z300_9BACL</name>
<dbReference type="InterPro" id="IPR011990">
    <property type="entry name" value="TPR-like_helical_dom_sf"/>
</dbReference>
<dbReference type="SUPFAM" id="SSF48452">
    <property type="entry name" value="TPR-like"/>
    <property type="match status" value="1"/>
</dbReference>
<evidence type="ECO:0000259" key="2">
    <source>
        <dbReference type="Pfam" id="PF13482"/>
    </source>
</evidence>
<feature type="domain" description="YprB ribonuclease H-like" evidence="2">
    <location>
        <begin position="125"/>
        <end position="291"/>
    </location>
</feature>
<protein>
    <submittedName>
        <fullName evidence="3">Ribonuclease H-like domain-containing protein</fullName>
    </submittedName>
</protein>
<gene>
    <name evidence="3" type="ORF">NZD86_20630</name>
</gene>
<feature type="compositionally biased region" description="Basic and acidic residues" evidence="1">
    <location>
        <begin position="1"/>
        <end position="11"/>
    </location>
</feature>
<dbReference type="Gene3D" id="1.25.40.10">
    <property type="entry name" value="Tetratricopeptide repeat domain"/>
    <property type="match status" value="1"/>
</dbReference>
<evidence type="ECO:0000313" key="3">
    <source>
        <dbReference type="EMBL" id="WAH36581.1"/>
    </source>
</evidence>
<feature type="region of interest" description="Disordered" evidence="1">
    <location>
        <begin position="1"/>
        <end position="36"/>
    </location>
</feature>
<dbReference type="Gene3D" id="3.30.420.10">
    <property type="entry name" value="Ribonuclease H-like superfamily/Ribonuclease H"/>
    <property type="match status" value="1"/>
</dbReference>
<dbReference type="EMBL" id="CP104064">
    <property type="protein sequence ID" value="WAH36581.1"/>
    <property type="molecule type" value="Genomic_DNA"/>
</dbReference>
<dbReference type="PANTHER" id="PTHR38462">
    <property type="entry name" value="EXONUCLEASE-LIKE PROTEIN"/>
    <property type="match status" value="1"/>
</dbReference>
<evidence type="ECO:0000313" key="4">
    <source>
        <dbReference type="Proteomes" id="UP001164803"/>
    </source>
</evidence>
<reference evidence="3" key="1">
    <citation type="submission" date="2022-08" db="EMBL/GenBank/DDBJ databases">
        <title>Alicyclobacillus dauci DSM2870, complete genome.</title>
        <authorList>
            <person name="Wang Q."/>
            <person name="Cai R."/>
            <person name="Wang Z."/>
        </authorList>
    </citation>
    <scope>NUCLEOTIDE SEQUENCE</scope>
    <source>
        <strain evidence="3">DSM 28700</strain>
    </source>
</reference>
<sequence>MGRSLMDRLRSLEQSVRQNVQSTAPSANDHPSGDSNEVLRHLAENKATFAEADSGRTEELSPERSLSEAAFEPCLTPYGRCWRRKTSFDLYTKHGHYLFADILATDFAGLSKLAKSQIDVERLRFYDVETNGLGTGAGTFPFLHTIGCIDEDEFIVTQYFVDDYDAEAAVLFAIGENHLLDDAIIVTFNGKSFDWPLLQNRRVMHQFPRLERVQLDLLHPSRRLFKGQLSRVKLVDLEEHVLGLTRIDDLPGGEAPERYFRYLDTRDVRDVEPVFGHNVLDVCSLVTLQVAIARLLNGEQKDLPSQTHIALATWYDAWHDIHAAGASYEAAVSASDADWKSHWLYSMFLKRRRDDHAACQVWWTMAREYPDHIEPLVELAKCYEHRQKDLDLALQTAEEALRRIVQVKQPTFHIPHRVSSSDDSLGQTPADPLAVALKHRIQRIERKRSRLKRD</sequence>
<dbReference type="SUPFAM" id="SSF53098">
    <property type="entry name" value="Ribonuclease H-like"/>
    <property type="match status" value="1"/>
</dbReference>
<keyword evidence="4" id="KW-1185">Reference proteome</keyword>
<dbReference type="Pfam" id="PF13482">
    <property type="entry name" value="RNase_H_2"/>
    <property type="match status" value="1"/>
</dbReference>
<dbReference type="InterPro" id="IPR038720">
    <property type="entry name" value="YprB_RNase_H-like_dom"/>
</dbReference>
<dbReference type="PANTHER" id="PTHR38462:SF1">
    <property type="entry name" value="YPRB RIBONUCLEASE H-LIKE DOMAIN-CONTAINING PROTEIN"/>
    <property type="match status" value="1"/>
</dbReference>
<proteinExistence type="predicted"/>
<dbReference type="InterPro" id="IPR012337">
    <property type="entry name" value="RNaseH-like_sf"/>
</dbReference>
<dbReference type="Proteomes" id="UP001164803">
    <property type="component" value="Chromosome"/>
</dbReference>
<dbReference type="RefSeq" id="WP_268043936.1">
    <property type="nucleotide sequence ID" value="NZ_CP104064.1"/>
</dbReference>
<dbReference type="InterPro" id="IPR036397">
    <property type="entry name" value="RNaseH_sf"/>
</dbReference>
<organism evidence="3 4">
    <name type="scientific">Alicyclobacillus dauci</name>
    <dbReference type="NCBI Taxonomy" id="1475485"/>
    <lineage>
        <taxon>Bacteria</taxon>
        <taxon>Bacillati</taxon>
        <taxon>Bacillota</taxon>
        <taxon>Bacilli</taxon>
        <taxon>Bacillales</taxon>
        <taxon>Alicyclobacillaceae</taxon>
        <taxon>Alicyclobacillus</taxon>
    </lineage>
</organism>
<feature type="compositionally biased region" description="Polar residues" evidence="1">
    <location>
        <begin position="12"/>
        <end position="26"/>
    </location>
</feature>
<accession>A0ABY6Z300</accession>